<evidence type="ECO:0000313" key="4">
    <source>
        <dbReference type="Proteomes" id="UP000703269"/>
    </source>
</evidence>
<comment type="caution">
    <text evidence="3">The sequence shown here is derived from an EMBL/GenBank/DDBJ whole genome shotgun (WGS) entry which is preliminary data.</text>
</comment>
<gene>
    <name evidence="3" type="ORF">PsYK624_115730</name>
</gene>
<organism evidence="3 4">
    <name type="scientific">Phanerochaete sordida</name>
    <dbReference type="NCBI Taxonomy" id="48140"/>
    <lineage>
        <taxon>Eukaryota</taxon>
        <taxon>Fungi</taxon>
        <taxon>Dikarya</taxon>
        <taxon>Basidiomycota</taxon>
        <taxon>Agaricomycotina</taxon>
        <taxon>Agaricomycetes</taxon>
        <taxon>Polyporales</taxon>
        <taxon>Phanerochaetaceae</taxon>
        <taxon>Phanerochaete</taxon>
    </lineage>
</organism>
<feature type="region of interest" description="Disordered" evidence="1">
    <location>
        <begin position="63"/>
        <end position="111"/>
    </location>
</feature>
<sequence>MLVKQWLIAYLAMDWISPEEQLRARQYRRLGLKNWRVLQLAAGLPLLFHVSLGLFFPACASTQPLPTSSSGARPPPWSPVGRSSPSSPSLPRSSPPGAHTRPRFSRQRCASDATVYPPAYAGGAYW</sequence>
<proteinExistence type="predicted"/>
<feature type="compositionally biased region" description="Low complexity" evidence="1">
    <location>
        <begin position="79"/>
        <end position="96"/>
    </location>
</feature>
<accession>A0A9P3GKY8</accession>
<reference evidence="3 4" key="1">
    <citation type="submission" date="2021-08" db="EMBL/GenBank/DDBJ databases">
        <title>Draft Genome Sequence of Phanerochaete sordida strain YK-624.</title>
        <authorList>
            <person name="Mori T."/>
            <person name="Dohra H."/>
            <person name="Suzuki T."/>
            <person name="Kawagishi H."/>
            <person name="Hirai H."/>
        </authorList>
    </citation>
    <scope>NUCLEOTIDE SEQUENCE [LARGE SCALE GENOMIC DNA]</scope>
    <source>
        <strain evidence="3 4">YK-624</strain>
    </source>
</reference>
<dbReference type="AlphaFoldDB" id="A0A9P3GKY8"/>
<dbReference type="InterPro" id="IPR045338">
    <property type="entry name" value="DUF6535"/>
</dbReference>
<dbReference type="Pfam" id="PF20153">
    <property type="entry name" value="DUF6535"/>
    <property type="match status" value="1"/>
</dbReference>
<keyword evidence="4" id="KW-1185">Reference proteome</keyword>
<evidence type="ECO:0000259" key="2">
    <source>
        <dbReference type="Pfam" id="PF20153"/>
    </source>
</evidence>
<dbReference type="Proteomes" id="UP000703269">
    <property type="component" value="Unassembled WGS sequence"/>
</dbReference>
<evidence type="ECO:0000313" key="3">
    <source>
        <dbReference type="EMBL" id="GJE95389.1"/>
    </source>
</evidence>
<dbReference type="EMBL" id="BPQB01000048">
    <property type="protein sequence ID" value="GJE95389.1"/>
    <property type="molecule type" value="Genomic_DNA"/>
</dbReference>
<name>A0A9P3GKY8_9APHY</name>
<dbReference type="OrthoDB" id="2973393at2759"/>
<evidence type="ECO:0000256" key="1">
    <source>
        <dbReference type="SAM" id="MobiDB-lite"/>
    </source>
</evidence>
<protein>
    <recommendedName>
        <fullName evidence="2">DUF6535 domain-containing protein</fullName>
    </recommendedName>
</protein>
<feature type="domain" description="DUF6535" evidence="2">
    <location>
        <begin position="1"/>
        <end position="56"/>
    </location>
</feature>